<sequence>MDEHLEAGPGDFVYIPADLAHLVGFPAGGEPLEYIVTRNAPEEVVVTLREAAGLPIGPDGRMRDA</sequence>
<organism evidence="1">
    <name type="scientific">uncultured Rubrobacteraceae bacterium</name>
    <dbReference type="NCBI Taxonomy" id="349277"/>
    <lineage>
        <taxon>Bacteria</taxon>
        <taxon>Bacillati</taxon>
        <taxon>Actinomycetota</taxon>
        <taxon>Rubrobacteria</taxon>
        <taxon>Rubrobacterales</taxon>
        <taxon>Rubrobacteraceae</taxon>
        <taxon>environmental samples</taxon>
    </lineage>
</organism>
<reference evidence="1" key="1">
    <citation type="submission" date="2020-02" db="EMBL/GenBank/DDBJ databases">
        <authorList>
            <person name="Meier V. D."/>
        </authorList>
    </citation>
    <scope>NUCLEOTIDE SEQUENCE</scope>
    <source>
        <strain evidence="1">AVDCRST_MAG02</strain>
    </source>
</reference>
<dbReference type="EMBL" id="CADCVH010000010">
    <property type="protein sequence ID" value="CAA9444989.1"/>
    <property type="molecule type" value="Genomic_DNA"/>
</dbReference>
<dbReference type="Gene3D" id="2.60.120.10">
    <property type="entry name" value="Jelly Rolls"/>
    <property type="match status" value="1"/>
</dbReference>
<evidence type="ECO:0000313" key="1">
    <source>
        <dbReference type="EMBL" id="CAA9444989.1"/>
    </source>
</evidence>
<protein>
    <recommendedName>
        <fullName evidence="2">Mannose-6-phosphate isomerase</fullName>
    </recommendedName>
</protein>
<dbReference type="InterPro" id="IPR014710">
    <property type="entry name" value="RmlC-like_jellyroll"/>
</dbReference>
<accession>A0A6J4QKU8</accession>
<evidence type="ECO:0008006" key="2">
    <source>
        <dbReference type="Google" id="ProtNLM"/>
    </source>
</evidence>
<dbReference type="InterPro" id="IPR011051">
    <property type="entry name" value="RmlC_Cupin_sf"/>
</dbReference>
<gene>
    <name evidence="1" type="ORF">AVDCRST_MAG02-350</name>
</gene>
<name>A0A6J4QKU8_9ACTN</name>
<proteinExistence type="predicted"/>
<dbReference type="AlphaFoldDB" id="A0A6J4QKU8"/>
<dbReference type="SUPFAM" id="SSF51182">
    <property type="entry name" value="RmlC-like cupins"/>
    <property type="match status" value="1"/>
</dbReference>